<dbReference type="EC" id="3.1.12.1" evidence="1"/>
<evidence type="ECO:0000256" key="4">
    <source>
        <dbReference type="ARBA" id="ARBA00022801"/>
    </source>
</evidence>
<evidence type="ECO:0000256" key="3">
    <source>
        <dbReference type="ARBA" id="ARBA00022723"/>
    </source>
</evidence>
<name>A0A645ED36_9ZZZZ</name>
<dbReference type="NCBIfam" id="TIGR00372">
    <property type="entry name" value="cas4"/>
    <property type="match status" value="1"/>
</dbReference>
<keyword evidence="5" id="KW-0269">Exonuclease</keyword>
<dbReference type="PANTHER" id="PTHR37168:SF1">
    <property type="entry name" value="CRISPR-ASSOCIATED EXONUCLEASE CAS4"/>
    <property type="match status" value="1"/>
</dbReference>
<keyword evidence="8" id="KW-0051">Antiviral defense</keyword>
<evidence type="ECO:0000313" key="12">
    <source>
        <dbReference type="EMBL" id="MPM99405.1"/>
    </source>
</evidence>
<evidence type="ECO:0000259" key="11">
    <source>
        <dbReference type="Pfam" id="PF01930"/>
    </source>
</evidence>
<dbReference type="AlphaFoldDB" id="A0A645ED36"/>
<accession>A0A645ED36</accession>
<keyword evidence="3" id="KW-0479">Metal-binding</keyword>
<keyword evidence="9" id="KW-0464">Manganese</keyword>
<evidence type="ECO:0000256" key="7">
    <source>
        <dbReference type="ARBA" id="ARBA00023014"/>
    </source>
</evidence>
<proteinExistence type="predicted"/>
<evidence type="ECO:0000256" key="8">
    <source>
        <dbReference type="ARBA" id="ARBA00023118"/>
    </source>
</evidence>
<keyword evidence="2" id="KW-0540">Nuclease</keyword>
<dbReference type="GO" id="GO:0004527">
    <property type="term" value="F:exonuclease activity"/>
    <property type="evidence" value="ECO:0007669"/>
    <property type="project" value="UniProtKB-KW"/>
</dbReference>
<feature type="domain" description="DUF83" evidence="11">
    <location>
        <begin position="4"/>
        <end position="165"/>
    </location>
</feature>
<organism evidence="12">
    <name type="scientific">bioreactor metagenome</name>
    <dbReference type="NCBI Taxonomy" id="1076179"/>
    <lineage>
        <taxon>unclassified sequences</taxon>
        <taxon>metagenomes</taxon>
        <taxon>ecological metagenomes</taxon>
    </lineage>
</organism>
<keyword evidence="6" id="KW-0408">Iron</keyword>
<comment type="catalytic activity">
    <reaction evidence="10">
        <text>exonucleolytic cleavage in the 5'- to 3'-direction to yield nucleoside 3'-phosphates.</text>
        <dbReference type="EC" id="3.1.12.1"/>
    </reaction>
</comment>
<dbReference type="GO" id="GO:0051536">
    <property type="term" value="F:iron-sulfur cluster binding"/>
    <property type="evidence" value="ECO:0007669"/>
    <property type="project" value="UniProtKB-KW"/>
</dbReference>
<protein>
    <recommendedName>
        <fullName evidence="1">5' to 3' exodeoxyribonuclease (nucleoside 3'-phosphate-forming)</fullName>
        <ecNumber evidence="1">3.1.12.1</ecNumber>
    </recommendedName>
</protein>
<sequence length="170" mass="19990">MLITGTHFNYYLICHRKLWLFANGITMESTSDLVYEGKLLHETSYPQRSEKYQEIAIDGIQIDYYDAKNKVVHEIKKSDKHEVAHEWQVKYYLYVLEKNGVIGVTGILEYPRLHKTDEVLLTIPDKLAIEDMMIEIESIIQSTECPKRLPKARCKNCSYFDFCWSGEEEE</sequence>
<evidence type="ECO:0000256" key="6">
    <source>
        <dbReference type="ARBA" id="ARBA00023004"/>
    </source>
</evidence>
<evidence type="ECO:0000256" key="1">
    <source>
        <dbReference type="ARBA" id="ARBA00012768"/>
    </source>
</evidence>
<evidence type="ECO:0000256" key="5">
    <source>
        <dbReference type="ARBA" id="ARBA00022839"/>
    </source>
</evidence>
<dbReference type="Pfam" id="PF01930">
    <property type="entry name" value="Cas_Cas4"/>
    <property type="match status" value="1"/>
</dbReference>
<comment type="caution">
    <text evidence="12">The sequence shown here is derived from an EMBL/GenBank/DDBJ whole genome shotgun (WGS) entry which is preliminary data.</text>
</comment>
<dbReference type="EMBL" id="VSSQ01045500">
    <property type="protein sequence ID" value="MPM99405.1"/>
    <property type="molecule type" value="Genomic_DNA"/>
</dbReference>
<keyword evidence="7" id="KW-0411">Iron-sulfur</keyword>
<keyword evidence="4" id="KW-0378">Hydrolase</keyword>
<reference evidence="12" key="1">
    <citation type="submission" date="2019-08" db="EMBL/GenBank/DDBJ databases">
        <authorList>
            <person name="Kucharzyk K."/>
            <person name="Murdoch R.W."/>
            <person name="Higgins S."/>
            <person name="Loffler F."/>
        </authorList>
    </citation>
    <scope>NUCLEOTIDE SEQUENCE</scope>
</reference>
<dbReference type="InterPro" id="IPR011604">
    <property type="entry name" value="PDDEXK-like_dom_sf"/>
</dbReference>
<dbReference type="GO" id="GO:0051607">
    <property type="term" value="P:defense response to virus"/>
    <property type="evidence" value="ECO:0007669"/>
    <property type="project" value="UniProtKB-KW"/>
</dbReference>
<evidence type="ECO:0000256" key="9">
    <source>
        <dbReference type="ARBA" id="ARBA00023211"/>
    </source>
</evidence>
<dbReference type="GO" id="GO:0046872">
    <property type="term" value="F:metal ion binding"/>
    <property type="evidence" value="ECO:0007669"/>
    <property type="project" value="UniProtKB-KW"/>
</dbReference>
<dbReference type="PANTHER" id="PTHR37168">
    <property type="entry name" value="CRISPR-ASSOCIATED EXONUCLEASE CAS4"/>
    <property type="match status" value="1"/>
</dbReference>
<gene>
    <name evidence="12" type="ORF">SDC9_146596</name>
</gene>
<dbReference type="InterPro" id="IPR013343">
    <property type="entry name" value="CRISPR-assoc_prot_Cas4"/>
</dbReference>
<dbReference type="Gene3D" id="3.90.320.10">
    <property type="match status" value="1"/>
</dbReference>
<evidence type="ECO:0000256" key="2">
    <source>
        <dbReference type="ARBA" id="ARBA00022722"/>
    </source>
</evidence>
<evidence type="ECO:0000256" key="10">
    <source>
        <dbReference type="ARBA" id="ARBA00033996"/>
    </source>
</evidence>
<dbReference type="InterPro" id="IPR022765">
    <property type="entry name" value="Dna2/Cas4_DUF83"/>
</dbReference>